<keyword evidence="3" id="KW-0812">Transmembrane</keyword>
<dbReference type="EMBL" id="JALBUR010000017">
    <property type="protein sequence ID" value="MDX8419927.1"/>
    <property type="molecule type" value="Genomic_DNA"/>
</dbReference>
<name>A0AB35U7F7_9FIRM</name>
<keyword evidence="6" id="KW-1185">Reference proteome</keyword>
<dbReference type="PANTHER" id="PTHR33392:SF6">
    <property type="entry name" value="POLYISOPRENYL-TEICHOIC ACID--PEPTIDOGLYCAN TEICHOIC ACID TRANSFERASE TAGU"/>
    <property type="match status" value="1"/>
</dbReference>
<evidence type="ECO:0000313" key="6">
    <source>
        <dbReference type="Proteomes" id="UP001286174"/>
    </source>
</evidence>
<dbReference type="RefSeq" id="WP_370596181.1">
    <property type="nucleotide sequence ID" value="NZ_JALBUR010000017.1"/>
</dbReference>
<evidence type="ECO:0000313" key="5">
    <source>
        <dbReference type="EMBL" id="MDX8419927.1"/>
    </source>
</evidence>
<protein>
    <submittedName>
        <fullName evidence="5">LCP family protein</fullName>
    </submittedName>
</protein>
<evidence type="ECO:0000259" key="4">
    <source>
        <dbReference type="Pfam" id="PF03816"/>
    </source>
</evidence>
<feature type="compositionally biased region" description="Low complexity" evidence="2">
    <location>
        <begin position="547"/>
        <end position="645"/>
    </location>
</feature>
<keyword evidence="3" id="KW-1133">Transmembrane helix</keyword>
<gene>
    <name evidence="5" type="ORF">MOZ60_07440</name>
</gene>
<dbReference type="InterPro" id="IPR004474">
    <property type="entry name" value="LytR_CpsA_psr"/>
</dbReference>
<organism evidence="5 6">
    <name type="scientific">Grylomicrobium aquisgranensis</name>
    <dbReference type="NCBI Taxonomy" id="2926318"/>
    <lineage>
        <taxon>Bacteria</taxon>
        <taxon>Bacillati</taxon>
        <taxon>Bacillota</taxon>
        <taxon>Erysipelotrichia</taxon>
        <taxon>Erysipelotrichales</taxon>
        <taxon>Erysipelotrichaceae</taxon>
        <taxon>Grylomicrobium</taxon>
    </lineage>
</organism>
<feature type="transmembrane region" description="Helical" evidence="3">
    <location>
        <begin position="93"/>
        <end position="112"/>
    </location>
</feature>
<feature type="transmembrane region" description="Helical" evidence="3">
    <location>
        <begin position="31"/>
        <end position="56"/>
    </location>
</feature>
<dbReference type="Gene3D" id="3.40.190.10">
    <property type="entry name" value="Periplasmic binding protein-like II"/>
    <property type="match status" value="1"/>
</dbReference>
<reference evidence="5 6" key="1">
    <citation type="submission" date="2022-03" db="EMBL/GenBank/DDBJ databases">
        <title>Novel taxa within the pig intestine.</title>
        <authorList>
            <person name="Wylensek D."/>
            <person name="Bishof K."/>
            <person name="Afrizal A."/>
            <person name="Clavel T."/>
        </authorList>
    </citation>
    <scope>NUCLEOTIDE SEQUENCE [LARGE SCALE GENOMIC DNA]</scope>
    <source>
        <strain evidence="5 6">CLA-KB-P133</strain>
    </source>
</reference>
<keyword evidence="3" id="KW-0472">Membrane</keyword>
<feature type="domain" description="Cell envelope-related transcriptional attenuator" evidence="4">
    <location>
        <begin position="291"/>
        <end position="437"/>
    </location>
</feature>
<dbReference type="PANTHER" id="PTHR33392">
    <property type="entry name" value="POLYISOPRENYL-TEICHOIC ACID--PEPTIDOGLYCAN TEICHOIC ACID TRANSFERASE TAGU"/>
    <property type="match status" value="1"/>
</dbReference>
<feature type="transmembrane region" description="Helical" evidence="3">
    <location>
        <begin position="62"/>
        <end position="81"/>
    </location>
</feature>
<dbReference type="Pfam" id="PF03816">
    <property type="entry name" value="LytR_cpsA_psr"/>
    <property type="match status" value="1"/>
</dbReference>
<dbReference type="AlphaFoldDB" id="A0AB35U7F7"/>
<sequence length="645" mass="71264">MRNNDSSMENTEKIDVSEIASKSRKTKKKKYLNPILFWFIAYIAAIVFVSIFYNMPMFPRKWTWYALAVLTVVLVALYLLTKWKKSPRILMRVINLALACALAILSCLMPVYKAKVSNVISSGDETSENYILMNLYVMSDSYKEAHSDLFTDTNSFSRKSDELDDLKQYSDSTFITTMSIDQTNQRNALNEVKNLLDKQDLNVTDKDSMTDAVSALYNNEAQVLILNQDYVSMITDTEQYASFASDTRVLYTIKLTNDVSISSSDSELTTQPFSIFFGGNDQEGELSLTGRTDVDMVVTVNPTSHQILISSFPRDSLVPNPALNNSPDKLTHLGLQGLQNTMTELSSLLGTPINNYVLINFTTFRVIIDALGGVDVDNPYAFGFFDDSSIWFEQGNIHLDGDNALYYVRERYTLPDGDFGRTMHQQIVMKAIIAKLTSSAVITKFDSLLTALKGTFLTNISDSAIYSLCQMQLDQNISWNVVNYHILGTTGTSVCASSGSTPLSVVMPYSNQVSFVSSEIDKVEAGETITQQDLPDGYGTLVEPVGSSSSENYENEYSQQNETTNQNQYQEQQGSQQTNNYSGNNQSSSSQNSSGSESAPTSDTTPVQPETPTQPDNSGSQDGDQSQDNNSSDSSGTDSTSSDAG</sequence>
<evidence type="ECO:0000256" key="3">
    <source>
        <dbReference type="SAM" id="Phobius"/>
    </source>
</evidence>
<dbReference type="Proteomes" id="UP001286174">
    <property type="component" value="Unassembled WGS sequence"/>
</dbReference>
<dbReference type="Gene3D" id="3.40.630.190">
    <property type="entry name" value="LCP protein"/>
    <property type="match status" value="1"/>
</dbReference>
<proteinExistence type="inferred from homology"/>
<feature type="region of interest" description="Disordered" evidence="2">
    <location>
        <begin position="528"/>
        <end position="645"/>
    </location>
</feature>
<dbReference type="InterPro" id="IPR050922">
    <property type="entry name" value="LytR/CpsA/Psr_CW_biosynth"/>
</dbReference>
<evidence type="ECO:0000256" key="2">
    <source>
        <dbReference type="SAM" id="MobiDB-lite"/>
    </source>
</evidence>
<dbReference type="NCBIfam" id="TIGR00350">
    <property type="entry name" value="lytR_cpsA_psr"/>
    <property type="match status" value="1"/>
</dbReference>
<comment type="similarity">
    <text evidence="1">Belongs to the LytR/CpsA/Psr (LCP) family.</text>
</comment>
<accession>A0AB35U7F7</accession>
<comment type="caution">
    <text evidence="5">The sequence shown here is derived from an EMBL/GenBank/DDBJ whole genome shotgun (WGS) entry which is preliminary data.</text>
</comment>
<evidence type="ECO:0000256" key="1">
    <source>
        <dbReference type="ARBA" id="ARBA00006068"/>
    </source>
</evidence>